<feature type="compositionally biased region" description="Polar residues" evidence="1">
    <location>
        <begin position="607"/>
        <end position="617"/>
    </location>
</feature>
<feature type="compositionally biased region" description="Low complexity" evidence="1">
    <location>
        <begin position="534"/>
        <end position="544"/>
    </location>
</feature>
<evidence type="ECO:0000256" key="1">
    <source>
        <dbReference type="SAM" id="MobiDB-lite"/>
    </source>
</evidence>
<keyword evidence="2" id="KW-0472">Membrane</keyword>
<sequence>MTISGKLSSPGMVLGVSLALISATLSANLLIPVLPVSGLAFAFIALLVWFIALFFTFVGLHKLLQTKEPISSAVFNKYFRYGSTTPQNGAVETQATITANADSIRRLAVDIDRFFISRWYCDISSDQNFPIESKVFLQEVLTRVTEVTLQMNSNSLLHGVLNIFLKHLKEFRRGLKRRDKYRVAIEDVYRYSHVCSISSNQPSLDYFMHQLTISLLHPFINSELWNSLPCHILVSILARKLMYYLLTQLSCPQVLNYLILNSLACGEVKEKLQLEKYGQISIVEFFDVIDDNNQEEKAKPPVKPSGVASVQPVDLDRMKKAEELQREVEEATAQLKKDARPPVEVNPSKPLVVLRQRGLNSVVDGQTPTERSPSKRGDVVKIYEPKSSAKTWRDSRDLACVSLGQDPLDMLVIPPDSGGKIGTKPPIWEPSAKPGDSKHDSPPSASHLFNEVMQMTSMEGLKTSIKPLSDVTERTLHNIKDLQEATVHKIGDFQDEAAGMVEGILDFGRAGFRKGLRLTGLQDNIENAKTLAANSNSAVKSVAKPGKKKLDDLKEKTSSADSADSTVWINPLQFDSPNYDGQILLEKATGRPDLESNPRIENLPIPSISTEDASGTDSPDPEYEDAADLASSIAKLRSLLQQRSSESSLSTPAVSPMPDEYSKQVESEGTSDAETLEVDGVMPSFYKFCTKTASGVFSNTFNTIKTALPGNNTENLYTVELWKFVTDQKPTDTLIRMKKLLSERKEYCVLDKEIEAAYDALDSVDIFQQSPKLIPNIQFEDELEDFEGKLPITKVIFDIVCELLVDTSSSLIQEPVIKAALLLFGTALEEQVATLMKDFLEHLAESLVTIPEKSNTRVLSMDIEEYVGAIENSSPDKLRFFVGQDNFKSAIRLLISSLQKPRINQDVVLQGFELIAMRLIEESLRISPPASA</sequence>
<feature type="region of interest" description="Disordered" evidence="1">
    <location>
        <begin position="589"/>
        <end position="624"/>
    </location>
</feature>
<evidence type="ECO:0000313" key="5">
    <source>
        <dbReference type="Proteomes" id="UP000019118"/>
    </source>
</evidence>
<dbReference type="InterPro" id="IPR003114">
    <property type="entry name" value="Phox_assoc"/>
</dbReference>
<dbReference type="PANTHER" id="PTHR22775:SF48">
    <property type="entry name" value="SORTING NEXIN-25"/>
    <property type="match status" value="1"/>
</dbReference>
<reference evidence="5" key="1">
    <citation type="journal article" date="2013" name="Genome Biol.">
        <title>Draft genome of the mountain pine beetle, Dendroctonus ponderosae Hopkins, a major forest pest.</title>
        <authorList>
            <person name="Keeling C.I."/>
            <person name="Yuen M.M."/>
            <person name="Liao N.Y."/>
            <person name="Docking T.R."/>
            <person name="Chan S.K."/>
            <person name="Taylor G.A."/>
            <person name="Palmquist D.L."/>
            <person name="Jackman S.D."/>
            <person name="Nguyen A."/>
            <person name="Li M."/>
            <person name="Henderson H."/>
            <person name="Janes J.K."/>
            <person name="Zhao Y."/>
            <person name="Pandoh P."/>
            <person name="Moore R."/>
            <person name="Sperling F.A."/>
            <person name="Huber D.P."/>
            <person name="Birol I."/>
            <person name="Jones S.J."/>
            <person name="Bohlmann J."/>
        </authorList>
    </citation>
    <scope>NUCLEOTIDE SEQUENCE</scope>
</reference>
<feature type="region of interest" description="Disordered" evidence="1">
    <location>
        <begin position="534"/>
        <end position="562"/>
    </location>
</feature>
<feature type="transmembrane region" description="Helical" evidence="2">
    <location>
        <begin position="40"/>
        <end position="60"/>
    </location>
</feature>
<dbReference type="AlphaFoldDB" id="A0AAR5QF10"/>
<feature type="compositionally biased region" description="Basic and acidic residues" evidence="1">
    <location>
        <begin position="589"/>
        <end position="598"/>
    </location>
</feature>
<feature type="domain" description="PXA" evidence="3">
    <location>
        <begin position="111"/>
        <end position="261"/>
    </location>
</feature>
<proteinExistence type="predicted"/>
<accession>A0AAR5QF10</accession>
<keyword evidence="2" id="KW-0812">Transmembrane</keyword>
<keyword evidence="5" id="KW-1185">Reference proteome</keyword>
<dbReference type="GO" id="GO:0035091">
    <property type="term" value="F:phosphatidylinositol binding"/>
    <property type="evidence" value="ECO:0007669"/>
    <property type="project" value="TreeGrafter"/>
</dbReference>
<feature type="region of interest" description="Disordered" evidence="1">
    <location>
        <begin position="416"/>
        <end position="446"/>
    </location>
</feature>
<organism evidence="4 5">
    <name type="scientific">Dendroctonus ponderosae</name>
    <name type="common">Mountain pine beetle</name>
    <dbReference type="NCBI Taxonomy" id="77166"/>
    <lineage>
        <taxon>Eukaryota</taxon>
        <taxon>Metazoa</taxon>
        <taxon>Ecdysozoa</taxon>
        <taxon>Arthropoda</taxon>
        <taxon>Hexapoda</taxon>
        <taxon>Insecta</taxon>
        <taxon>Pterygota</taxon>
        <taxon>Neoptera</taxon>
        <taxon>Endopterygota</taxon>
        <taxon>Coleoptera</taxon>
        <taxon>Polyphaga</taxon>
        <taxon>Cucujiformia</taxon>
        <taxon>Curculionidae</taxon>
        <taxon>Scolytinae</taxon>
        <taxon>Dendroctonus</taxon>
    </lineage>
</organism>
<feature type="transmembrane region" description="Helical" evidence="2">
    <location>
        <begin position="12"/>
        <end position="34"/>
    </location>
</feature>
<dbReference type="PANTHER" id="PTHR22775">
    <property type="entry name" value="SORTING NEXIN"/>
    <property type="match status" value="1"/>
</dbReference>
<evidence type="ECO:0000313" key="4">
    <source>
        <dbReference type="EnsemblMetazoa" id="XP_019771798.1"/>
    </source>
</evidence>
<dbReference type="Pfam" id="PF02194">
    <property type="entry name" value="PXA"/>
    <property type="match status" value="1"/>
</dbReference>
<protein>
    <recommendedName>
        <fullName evidence="3">PXA domain-containing protein</fullName>
    </recommendedName>
</protein>
<reference evidence="4" key="2">
    <citation type="submission" date="2024-08" db="UniProtKB">
        <authorList>
            <consortium name="EnsemblMetazoa"/>
        </authorList>
    </citation>
    <scope>IDENTIFICATION</scope>
</reference>
<feature type="region of interest" description="Disordered" evidence="1">
    <location>
        <begin position="642"/>
        <end position="670"/>
    </location>
</feature>
<dbReference type="GeneID" id="109545497"/>
<dbReference type="EnsemblMetazoa" id="XM_019916239.1">
    <property type="protein sequence ID" value="XP_019771798.1"/>
    <property type="gene ID" value="LOC109545497"/>
</dbReference>
<dbReference type="Proteomes" id="UP000019118">
    <property type="component" value="Unassembled WGS sequence"/>
</dbReference>
<name>A0AAR5QF10_DENPD</name>
<keyword evidence="2" id="KW-1133">Transmembrane helix</keyword>
<evidence type="ECO:0000259" key="3">
    <source>
        <dbReference type="Pfam" id="PF02194"/>
    </source>
</evidence>
<evidence type="ECO:0000256" key="2">
    <source>
        <dbReference type="SAM" id="Phobius"/>
    </source>
</evidence>
<feature type="compositionally biased region" description="Basic and acidic residues" evidence="1">
    <location>
        <begin position="548"/>
        <end position="558"/>
    </location>
</feature>